<feature type="domain" description="DUF6908" evidence="6">
    <location>
        <begin position="1222"/>
        <end position="1328"/>
    </location>
</feature>
<dbReference type="InterPro" id="IPR016151">
    <property type="entry name" value="DNA_mismatch_repair_MutS_N"/>
</dbReference>
<dbReference type="InterPro" id="IPR027417">
    <property type="entry name" value="P-loop_NTPase"/>
</dbReference>
<proteinExistence type="inferred from homology"/>
<feature type="region of interest" description="Disordered" evidence="2">
    <location>
        <begin position="1507"/>
        <end position="1538"/>
    </location>
</feature>
<dbReference type="KEGG" id="hhg:XM38_013230"/>
<dbReference type="Gene3D" id="3.40.50.300">
    <property type="entry name" value="P-loop containing nucleotide triphosphate hydrolases"/>
    <property type="match status" value="2"/>
</dbReference>
<dbReference type="GO" id="GO:0030983">
    <property type="term" value="F:mismatched DNA binding"/>
    <property type="evidence" value="ECO:0007669"/>
    <property type="project" value="InterPro"/>
</dbReference>
<feature type="compositionally biased region" description="Polar residues" evidence="2">
    <location>
        <begin position="1512"/>
        <end position="1524"/>
    </location>
</feature>
<dbReference type="PANTHER" id="PTHR12706:SF30">
    <property type="entry name" value="PROTEIN STRAWBERRY NOTCH-RELATED"/>
    <property type="match status" value="1"/>
</dbReference>
<dbReference type="InterPro" id="IPR039187">
    <property type="entry name" value="SNO_AAA"/>
</dbReference>
<dbReference type="Pfam" id="PF13871">
    <property type="entry name" value="Helicase_C_4"/>
    <property type="match status" value="1"/>
</dbReference>
<evidence type="ECO:0000259" key="5">
    <source>
        <dbReference type="Pfam" id="PF13872"/>
    </source>
</evidence>
<evidence type="ECO:0000313" key="8">
    <source>
        <dbReference type="Proteomes" id="UP000191901"/>
    </source>
</evidence>
<dbReference type="Proteomes" id="UP000191901">
    <property type="component" value="Chromosome"/>
</dbReference>
<dbReference type="EMBL" id="CP021983">
    <property type="protein sequence ID" value="ASC70385.1"/>
    <property type="molecule type" value="Genomic_DNA"/>
</dbReference>
<dbReference type="Pfam" id="PF01624">
    <property type="entry name" value="MutS_I"/>
    <property type="match status" value="1"/>
</dbReference>
<feature type="region of interest" description="Disordered" evidence="2">
    <location>
        <begin position="1329"/>
        <end position="1362"/>
    </location>
</feature>
<dbReference type="Pfam" id="PF21849">
    <property type="entry name" value="DUF6908"/>
    <property type="match status" value="1"/>
</dbReference>
<dbReference type="InterPro" id="IPR026741">
    <property type="entry name" value="SNO"/>
</dbReference>
<protein>
    <submittedName>
        <fullName evidence="7">DNA mismatch repair protein MutS</fullName>
    </submittedName>
</protein>
<feature type="region of interest" description="Disordered" evidence="2">
    <location>
        <begin position="1184"/>
        <end position="1216"/>
    </location>
</feature>
<dbReference type="GO" id="GO:0006355">
    <property type="term" value="P:regulation of DNA-templated transcription"/>
    <property type="evidence" value="ECO:0007669"/>
    <property type="project" value="InterPro"/>
</dbReference>
<dbReference type="GO" id="GO:0006298">
    <property type="term" value="P:mismatch repair"/>
    <property type="evidence" value="ECO:0007669"/>
    <property type="project" value="InterPro"/>
</dbReference>
<dbReference type="OrthoDB" id="415634at2"/>
<gene>
    <name evidence="7" type="primary">mutS_1</name>
    <name evidence="7" type="ORF">XM38_013230</name>
</gene>
<dbReference type="RefSeq" id="WP_080807495.1">
    <property type="nucleotide sequence ID" value="NZ_CP021983.2"/>
</dbReference>
<evidence type="ECO:0000256" key="1">
    <source>
        <dbReference type="ARBA" id="ARBA00006992"/>
    </source>
</evidence>
<feature type="domain" description="Strawberry notch helicase C" evidence="4">
    <location>
        <begin position="537"/>
        <end position="764"/>
    </location>
</feature>
<feature type="domain" description="Strawberry notch AAA" evidence="5">
    <location>
        <begin position="95"/>
        <end position="346"/>
    </location>
</feature>
<feature type="compositionally biased region" description="Polar residues" evidence="2">
    <location>
        <begin position="1206"/>
        <end position="1216"/>
    </location>
</feature>
<feature type="domain" description="DNA mismatch repair protein MutS-like N-terminal" evidence="3">
    <location>
        <begin position="1367"/>
        <end position="1451"/>
    </location>
</feature>
<feature type="compositionally biased region" description="Polar residues" evidence="2">
    <location>
        <begin position="1351"/>
        <end position="1360"/>
    </location>
</feature>
<evidence type="ECO:0000259" key="6">
    <source>
        <dbReference type="Pfam" id="PF21849"/>
    </source>
</evidence>
<dbReference type="InterPro" id="IPR007695">
    <property type="entry name" value="DNA_mismatch_repair_MutS-lik_N"/>
</dbReference>
<evidence type="ECO:0000256" key="2">
    <source>
        <dbReference type="SAM" id="MobiDB-lite"/>
    </source>
</evidence>
<sequence length="1697" mass="186882">MNTPLSVDTPSDAYDVQPRQVPYVPKSQGFSTQTLIPCNMASAAQQALDQFEQQHGAIDAYLATRLGYGSVEELHQYFSAEQVDAAALAIGNLEQGAGFITGDQTGIGKGRICASIMRYAQQQGKIAIFITKDKPLYADMMRDVSDIGMRRFTPFITDSSTEIPLANGAALKTAGAAKQKEEMQAIMQRGNLGHYSAVFTTYSQLQTVGKKEPLRRNFLRKLAPQAILILDEAHQAGGSKGGWKEAGPPDRADFVRELIDKSSGVFYSSATYAKRPDVMDLYARRTDLRLGVSSMTALENILTRGGVPLQQIVASKFVASGQMLRRERSYDGISFQANTVPVDRDVADDFSAAMRAIKDFDRAKQRAVKTISKELKAEAKAIGEDGAIGEVGAKSTNFTSLMHNCIEQGLLAQKADATVQAAIAALQNCEKPVITVANTMGSFIQAYADAQDLKPGDEMNLSFADLLERYLERSRDVVTKDYRGQANRLRLTDEQLGAEGVLAYEGALDCIREADFSGIPISPIDYIEQQLERAGFRVTEVTGRKAGIDYAADGSMSYRVRSDQETTAKGKIDAVAKFNAGDADVILLNCSGSTGISLHASEKFADQRPRHMIVAQAERDINVFMQMLGRVHRTGQVALPSYTLLMGDLPAEKRPGAILCRKMASLNANTTAARETDISLNNVVDFMNSYGEQVITELLADDPELNAKLDFPSAQAENDASDIALIKKVTGRIPLLPIEEQEALYSLIESEYRDLVDQARAMGESILEADQLDLDARPLARMEVVADEGNTRSEFTGPVYLEMVDAKSQTKPLTQLQVINAVREQVGLNGVRSVEEHDRDDLENQSRQQTQATIAELETATEQYRQGAIAGKQDDKAIDKLNDRIHQQRAHVTSVLEEFPPGMPLRLVTPASKSIFYGVVAGIDAKKRSGSPAAPNRWKLRILVADSVRQLTVPLSKFNTGRGGSLEAMVQTEDWFGNDVYGLFDKQQEAGRVNRQIFTGNLIKAFEKYPNGKLLNYTDYQGQVRQGLMMPKGFDIQEELTKEPVAFSTPQQVMTFITELTSRRGIVKTLDELLILKTQFNGEGFVLQTPKSKESGGKYFLDEGLIAVAGSDFYSVGDRMEVVIPPERLEQTLAVLMHQRNYTLAAFESKDIARQFLGVTLPSLEKVEAAAPKASVTPALHVIQPPVSSPTTETPGPKPTVEAPTVSASTGSNHPQMGQLEKRILRFLREAGIDQAVMNTDEFHLRIENEPFIPLVVERQGDELYLTHYLTQNGDMYIDAEMVFTVLPEGQLQFKETAVQTPYGGESRIPDRQFAQIFSKNILKQGFAEAAKAQQQESQEEKVAAKPEIQSPGSPTQSDRQALPADVQQYLTVKDQHSEAMVLVQTSDRRFYETFFDDAKQLAQTLDLILTSQTCTAPGAERIPASGFPVKSLEKYLEPLRQVSEVAIADWQGETTVHTQLESSAVVEATSPLVPTSEPVQSVTVVETQEPEFQVQSLFDTNQFSAAPPNRRQVQPQEPPQTLETAVPEALPSRSQGTPATLEALRDWYRAARDLGHDPLHLEKIKQLGISARDANGHGFTVAAADQQAMAQDMALYQAFQQRGEFVAQVSQHILSAIGQGQGPDTLFRGKTYELQQTGDRLIVRKVAPQPQTILEMAAGKIQRTVVTADDCHRFQRFAQHLETTRTQTATCAGRER</sequence>
<dbReference type="STRING" id="1641165.XM38_08070"/>
<dbReference type="GO" id="GO:0005524">
    <property type="term" value="F:ATP binding"/>
    <property type="evidence" value="ECO:0007669"/>
    <property type="project" value="InterPro"/>
</dbReference>
<evidence type="ECO:0000259" key="4">
    <source>
        <dbReference type="Pfam" id="PF13871"/>
    </source>
</evidence>
<dbReference type="PANTHER" id="PTHR12706">
    <property type="entry name" value="STRAWBERRY NOTCH-RELATED"/>
    <property type="match status" value="1"/>
</dbReference>
<comment type="similarity">
    <text evidence="1">Belongs to the SBNO family.</text>
</comment>
<reference evidence="7 8" key="1">
    <citation type="journal article" date="2016" name="Biochim. Biophys. Acta">
        <title>Characterization of red-shifted phycobilisomes isolated from the chlorophyll f-containing cyanobacterium Halomicronema hongdechloris.</title>
        <authorList>
            <person name="Li Y."/>
            <person name="Lin Y."/>
            <person name="Garvey C.J."/>
            <person name="Birch D."/>
            <person name="Corkery R.W."/>
            <person name="Loughlin P.C."/>
            <person name="Scheer H."/>
            <person name="Willows R.D."/>
            <person name="Chen M."/>
        </authorList>
    </citation>
    <scope>NUCLEOTIDE SEQUENCE [LARGE SCALE GENOMIC DNA]</scope>
    <source>
        <strain evidence="7 8">C2206</strain>
    </source>
</reference>
<dbReference type="InterPro" id="IPR054203">
    <property type="entry name" value="DUF6908"/>
</dbReference>
<dbReference type="SUPFAM" id="SSF55271">
    <property type="entry name" value="DNA repair protein MutS, domain I"/>
    <property type="match status" value="1"/>
</dbReference>
<evidence type="ECO:0000313" key="7">
    <source>
        <dbReference type="EMBL" id="ASC70385.1"/>
    </source>
</evidence>
<dbReference type="InterPro" id="IPR026937">
    <property type="entry name" value="SBNO_Helicase_C_dom"/>
</dbReference>
<evidence type="ECO:0000259" key="3">
    <source>
        <dbReference type="Pfam" id="PF01624"/>
    </source>
</evidence>
<organism evidence="7 8">
    <name type="scientific">Halomicronema hongdechloris C2206</name>
    <dbReference type="NCBI Taxonomy" id="1641165"/>
    <lineage>
        <taxon>Bacteria</taxon>
        <taxon>Bacillati</taxon>
        <taxon>Cyanobacteriota</taxon>
        <taxon>Cyanophyceae</taxon>
        <taxon>Nodosilineales</taxon>
        <taxon>Nodosilineaceae</taxon>
        <taxon>Halomicronema</taxon>
    </lineage>
</organism>
<dbReference type="SUPFAM" id="SSF52540">
    <property type="entry name" value="P-loop containing nucleoside triphosphate hydrolases"/>
    <property type="match status" value="2"/>
</dbReference>
<accession>A0A1Z3HJC7</accession>
<dbReference type="Gene3D" id="3.40.1170.10">
    <property type="entry name" value="DNA repair protein MutS, domain I"/>
    <property type="match status" value="1"/>
</dbReference>
<keyword evidence="8" id="KW-1185">Reference proteome</keyword>
<dbReference type="Pfam" id="PF13872">
    <property type="entry name" value="AAA_34"/>
    <property type="match status" value="1"/>
</dbReference>
<name>A0A1Z3HJC7_9CYAN</name>